<evidence type="ECO:0000313" key="1">
    <source>
        <dbReference type="EMBL" id="RVW73358.1"/>
    </source>
</evidence>
<proteinExistence type="predicted"/>
<dbReference type="EMBL" id="QGNW01000394">
    <property type="protein sequence ID" value="RVW73358.1"/>
    <property type="molecule type" value="Genomic_DNA"/>
</dbReference>
<accession>A0A438GMF6</accession>
<protein>
    <submittedName>
        <fullName evidence="1">Uncharacterized protein</fullName>
    </submittedName>
</protein>
<dbReference type="AlphaFoldDB" id="A0A438GMF6"/>
<evidence type="ECO:0000313" key="2">
    <source>
        <dbReference type="Proteomes" id="UP000288805"/>
    </source>
</evidence>
<dbReference type="Proteomes" id="UP000288805">
    <property type="component" value="Unassembled WGS sequence"/>
</dbReference>
<comment type="caution">
    <text evidence="1">The sequence shown here is derived from an EMBL/GenBank/DDBJ whole genome shotgun (WGS) entry which is preliminary data.</text>
</comment>
<organism evidence="1 2">
    <name type="scientific">Vitis vinifera</name>
    <name type="common">Grape</name>
    <dbReference type="NCBI Taxonomy" id="29760"/>
    <lineage>
        <taxon>Eukaryota</taxon>
        <taxon>Viridiplantae</taxon>
        <taxon>Streptophyta</taxon>
        <taxon>Embryophyta</taxon>
        <taxon>Tracheophyta</taxon>
        <taxon>Spermatophyta</taxon>
        <taxon>Magnoliopsida</taxon>
        <taxon>eudicotyledons</taxon>
        <taxon>Gunneridae</taxon>
        <taxon>Pentapetalae</taxon>
        <taxon>rosids</taxon>
        <taxon>Vitales</taxon>
        <taxon>Vitaceae</taxon>
        <taxon>Viteae</taxon>
        <taxon>Vitis</taxon>
    </lineage>
</organism>
<reference evidence="1 2" key="1">
    <citation type="journal article" date="2018" name="PLoS Genet.">
        <title>Population sequencing reveals clonal diversity and ancestral inbreeding in the grapevine cultivar Chardonnay.</title>
        <authorList>
            <person name="Roach M.J."/>
            <person name="Johnson D.L."/>
            <person name="Bohlmann J."/>
            <person name="van Vuuren H.J."/>
            <person name="Jones S.J."/>
            <person name="Pretorius I.S."/>
            <person name="Schmidt S.A."/>
            <person name="Borneman A.R."/>
        </authorList>
    </citation>
    <scope>NUCLEOTIDE SEQUENCE [LARGE SCALE GENOMIC DNA]</scope>
    <source>
        <strain evidence="2">cv. Chardonnay</strain>
        <tissue evidence="1">Leaf</tissue>
    </source>
</reference>
<sequence length="370" mass="42597">MKTPMSSSIKLDKDEKGKSIDSTMYRGMIDADFAGCRVERKNTSDTCHFLGHSLVSWHSNKQNLEDWRLGFQIWATFLPCITINFSFDFSPFSHTQGFRFEGLFTRMGWLPVVTILKSVFPTLVRAFYSRVTYGIDGSIISTIRRVEISLDPESIYRIFDITSVGLKGMGKLTAHNLMVISRVLHHMLCSIFLLRGKHRDEVSYYEAFLIGSILTGRRIHLGVFKDADIGLSRETDFETPNTYDTCDDQPMMRMKFEKAIDGSWPSSGPAFTEPLHIEIPLPQAPLALNHAPWMDLSAQINSLSTRMEEFTVVSDTRFYSIEDRMDQYQVGFTSQLEYLQQRIEYIEDRLESQHEEMMTYLRSVFPPPPP</sequence>
<gene>
    <name evidence="1" type="ORF">CK203_057765</name>
</gene>
<name>A0A438GMF6_VITVI</name>